<evidence type="ECO:0000313" key="2">
    <source>
        <dbReference type="EMBL" id="KAJ1371423.1"/>
    </source>
</evidence>
<feature type="transmembrane region" description="Helical" evidence="1">
    <location>
        <begin position="65"/>
        <end position="84"/>
    </location>
</feature>
<keyword evidence="3" id="KW-1185">Reference proteome</keyword>
<name>A0AAD5WJ61_PARTN</name>
<keyword evidence="1" id="KW-1133">Transmembrane helix</keyword>
<protein>
    <submittedName>
        <fullName evidence="2">Uncharacterized protein</fullName>
    </submittedName>
</protein>
<gene>
    <name evidence="2" type="ORF">KIN20_033375</name>
</gene>
<comment type="caution">
    <text evidence="2">The sequence shown here is derived from an EMBL/GenBank/DDBJ whole genome shotgun (WGS) entry which is preliminary data.</text>
</comment>
<dbReference type="EMBL" id="JAHQIW010006982">
    <property type="protein sequence ID" value="KAJ1371423.1"/>
    <property type="molecule type" value="Genomic_DNA"/>
</dbReference>
<dbReference type="AlphaFoldDB" id="A0AAD5WJ61"/>
<evidence type="ECO:0000313" key="3">
    <source>
        <dbReference type="Proteomes" id="UP001196413"/>
    </source>
</evidence>
<proteinExistence type="predicted"/>
<organism evidence="2 3">
    <name type="scientific">Parelaphostrongylus tenuis</name>
    <name type="common">Meningeal worm</name>
    <dbReference type="NCBI Taxonomy" id="148309"/>
    <lineage>
        <taxon>Eukaryota</taxon>
        <taxon>Metazoa</taxon>
        <taxon>Ecdysozoa</taxon>
        <taxon>Nematoda</taxon>
        <taxon>Chromadorea</taxon>
        <taxon>Rhabditida</taxon>
        <taxon>Rhabditina</taxon>
        <taxon>Rhabditomorpha</taxon>
        <taxon>Strongyloidea</taxon>
        <taxon>Metastrongylidae</taxon>
        <taxon>Parelaphostrongylus</taxon>
    </lineage>
</organism>
<reference evidence="2" key="1">
    <citation type="submission" date="2021-06" db="EMBL/GenBank/DDBJ databases">
        <title>Parelaphostrongylus tenuis whole genome reference sequence.</title>
        <authorList>
            <person name="Garwood T.J."/>
            <person name="Larsen P.A."/>
            <person name="Fountain-Jones N.M."/>
            <person name="Garbe J.R."/>
            <person name="Macchietto M.G."/>
            <person name="Kania S.A."/>
            <person name="Gerhold R.W."/>
            <person name="Richards J.E."/>
            <person name="Wolf T.M."/>
        </authorList>
    </citation>
    <scope>NUCLEOTIDE SEQUENCE</scope>
    <source>
        <strain evidence="2">MNPRO001-30</strain>
        <tissue evidence="2">Meninges</tissue>
    </source>
</reference>
<keyword evidence="1" id="KW-0472">Membrane</keyword>
<keyword evidence="1" id="KW-0812">Transmembrane</keyword>
<dbReference type="Proteomes" id="UP001196413">
    <property type="component" value="Unassembled WGS sequence"/>
</dbReference>
<feature type="transmembrane region" description="Helical" evidence="1">
    <location>
        <begin position="24"/>
        <end position="45"/>
    </location>
</feature>
<sequence>MLCSPPRRTPTAGSSGKNRNLTKILRLPSIIVIISLLATLSTVFGCEVLPGGQANLLLRSIASHGITSTLLLRITPLGLSLALIQCKTYVSVFQPRYSQQTEHLYLLIHLHFSCLNDKTTSLNGNYNDNDYDSDND</sequence>
<accession>A0AAD5WJ61</accession>
<evidence type="ECO:0000256" key="1">
    <source>
        <dbReference type="SAM" id="Phobius"/>
    </source>
</evidence>